<sequence length="257" mass="29486">MYSLWKRFVKKDASSDVTNRIQHIQQFDVPQHIAIIMDGNGRWAKKRALPRVAGHHEGMKTVRKITKVANKLGVKTLTVYAFSTENWKRPKSEVDFLMKLPQEFLGTFLPELISENVRVETIGELSLLPSHTQNAVIRAMEDTKDNDGMILNFALNYGSRGEIVSAVNSIIQDAKNGIIKEDVSEQMLSGYLMTEHLSDPDLLIRTSGEIRLSNFMLWQAAYTELWFTEVLWPDFSEEHLLQAIEEYQKRSRRFGGV</sequence>
<evidence type="ECO:0000256" key="1">
    <source>
        <dbReference type="ARBA" id="ARBA00022679"/>
    </source>
</evidence>
<dbReference type="EC" id="2.5.1.-" evidence="2"/>
<dbReference type="InterPro" id="IPR036424">
    <property type="entry name" value="UPP_synth-like_sf"/>
</dbReference>
<feature type="active site" description="Proton acceptor" evidence="2">
    <location>
        <position position="86"/>
    </location>
</feature>
<reference evidence="3 4" key="1">
    <citation type="submission" date="2015-11" db="EMBL/GenBank/DDBJ databases">
        <title>Genome Sequence of Bacillus simplex strain VanAntwerpen2.</title>
        <authorList>
            <person name="Couger M.B."/>
        </authorList>
    </citation>
    <scope>NUCLEOTIDE SEQUENCE [LARGE SCALE GENOMIC DNA]</scope>
    <source>
        <strain evidence="3 4">VanAntwerpen02</strain>
    </source>
</reference>
<dbReference type="NCBIfam" id="NF011405">
    <property type="entry name" value="PRK14830.1"/>
    <property type="match status" value="1"/>
</dbReference>
<dbReference type="Pfam" id="PF01255">
    <property type="entry name" value="Prenyltransf"/>
    <property type="match status" value="1"/>
</dbReference>
<name>A0A109MRS8_9BACI</name>
<comment type="cofactor">
    <cofactor evidence="2">
        <name>Mg(2+)</name>
        <dbReference type="ChEBI" id="CHEBI:18420"/>
    </cofactor>
    <text evidence="2">Binds 2 magnesium ions per subunit.</text>
</comment>
<dbReference type="GO" id="GO:0008834">
    <property type="term" value="F:ditrans,polycis-undecaprenyl-diphosphate synthase [(2E,6E)-farnesyl-diphosphate specific] activity"/>
    <property type="evidence" value="ECO:0007669"/>
    <property type="project" value="TreeGrafter"/>
</dbReference>
<evidence type="ECO:0000256" key="2">
    <source>
        <dbReference type="HAMAP-Rule" id="MF_01139"/>
    </source>
</evidence>
<dbReference type="AlphaFoldDB" id="A0A109MRS8"/>
<comment type="caution">
    <text evidence="3">The sequence shown here is derived from an EMBL/GenBank/DDBJ whole genome shotgun (WGS) entry which is preliminary data.</text>
</comment>
<keyword evidence="2" id="KW-0479">Metal-binding</keyword>
<feature type="binding site" evidence="2">
    <location>
        <position position="205"/>
    </location>
    <ligand>
        <name>substrate</name>
    </ligand>
</feature>
<feature type="binding site" evidence="2">
    <location>
        <position position="55"/>
    </location>
    <ligand>
        <name>substrate</name>
    </ligand>
</feature>
<dbReference type="GO" id="GO:0030145">
    <property type="term" value="F:manganese ion binding"/>
    <property type="evidence" value="ECO:0007669"/>
    <property type="project" value="TreeGrafter"/>
</dbReference>
<keyword evidence="4" id="KW-1185">Reference proteome</keyword>
<proteinExistence type="inferred from homology"/>
<dbReference type="NCBIfam" id="TIGR00055">
    <property type="entry name" value="uppS"/>
    <property type="match status" value="1"/>
</dbReference>
<dbReference type="GO" id="GO:0016094">
    <property type="term" value="P:polyprenol biosynthetic process"/>
    <property type="evidence" value="ECO:0007669"/>
    <property type="project" value="TreeGrafter"/>
</dbReference>
<protein>
    <recommendedName>
        <fullName evidence="2">Isoprenyl transferase</fullName>
        <ecNumber evidence="2">2.5.1.-</ecNumber>
    </recommendedName>
</protein>
<comment type="function">
    <text evidence="2">Catalyzes the condensation of isopentenyl diphosphate (IPP) with allylic pyrophosphates generating different type of terpenoids.</text>
</comment>
<dbReference type="Proteomes" id="UP000064189">
    <property type="component" value="Unassembled WGS sequence"/>
</dbReference>
<feature type="binding site" evidence="2">
    <location>
        <position position="224"/>
    </location>
    <ligand>
        <name>Mg(2+)</name>
        <dbReference type="ChEBI" id="CHEBI:18420"/>
    </ligand>
</feature>
<organism evidence="3 4">
    <name type="scientific">Peribacillus simplex</name>
    <dbReference type="NCBI Taxonomy" id="1478"/>
    <lineage>
        <taxon>Bacteria</taxon>
        <taxon>Bacillati</taxon>
        <taxon>Bacillota</taxon>
        <taxon>Bacilli</taxon>
        <taxon>Bacillales</taxon>
        <taxon>Bacillaceae</taxon>
        <taxon>Peribacillus</taxon>
    </lineage>
</organism>
<accession>A0A109MRS8</accession>
<comment type="subunit">
    <text evidence="2">Homodimer.</text>
</comment>
<feature type="binding site" evidence="2">
    <location>
        <begin position="39"/>
        <end position="42"/>
    </location>
    <ligand>
        <name>substrate</name>
    </ligand>
</feature>
<gene>
    <name evidence="3" type="ORF">AS888_11070</name>
</gene>
<dbReference type="CDD" id="cd00475">
    <property type="entry name" value="Cis_IPPS"/>
    <property type="match status" value="1"/>
</dbReference>
<feature type="active site" evidence="2">
    <location>
        <position position="38"/>
    </location>
</feature>
<dbReference type="PANTHER" id="PTHR10291:SF0">
    <property type="entry name" value="DEHYDRODOLICHYL DIPHOSPHATE SYNTHASE 2"/>
    <property type="match status" value="1"/>
</dbReference>
<dbReference type="GO" id="GO:0000287">
    <property type="term" value="F:magnesium ion binding"/>
    <property type="evidence" value="ECO:0007669"/>
    <property type="project" value="UniProtKB-UniRule"/>
</dbReference>
<feature type="binding site" evidence="2">
    <location>
        <begin position="83"/>
        <end position="85"/>
    </location>
    <ligand>
        <name>substrate</name>
    </ligand>
</feature>
<dbReference type="EMBL" id="LNNH01000059">
    <property type="protein sequence ID" value="KWW10947.1"/>
    <property type="molecule type" value="Genomic_DNA"/>
</dbReference>
<keyword evidence="1 2" id="KW-0808">Transferase</keyword>
<feature type="binding site" evidence="2">
    <location>
        <position position="87"/>
    </location>
    <ligand>
        <name>substrate</name>
    </ligand>
</feature>
<feature type="binding site" evidence="2">
    <location>
        <position position="51"/>
    </location>
    <ligand>
        <name>substrate</name>
    </ligand>
</feature>
<dbReference type="PANTHER" id="PTHR10291">
    <property type="entry name" value="DEHYDRODOLICHYL DIPHOSPHATE SYNTHASE FAMILY MEMBER"/>
    <property type="match status" value="1"/>
</dbReference>
<feature type="binding site" evidence="2">
    <location>
        <position position="38"/>
    </location>
    <ligand>
        <name>Mg(2+)</name>
        <dbReference type="ChEBI" id="CHEBI:18420"/>
    </ligand>
</feature>
<evidence type="ECO:0000313" key="4">
    <source>
        <dbReference type="Proteomes" id="UP000064189"/>
    </source>
</evidence>
<dbReference type="GO" id="GO:0005829">
    <property type="term" value="C:cytosol"/>
    <property type="evidence" value="ECO:0007669"/>
    <property type="project" value="TreeGrafter"/>
</dbReference>
<comment type="similarity">
    <text evidence="2">Belongs to the UPP synthase family.</text>
</comment>
<feature type="binding site" evidence="2">
    <location>
        <begin position="211"/>
        <end position="213"/>
    </location>
    <ligand>
        <name>substrate</name>
    </ligand>
</feature>
<keyword evidence="2" id="KW-0460">Magnesium</keyword>
<dbReference type="RefSeq" id="WP_061144647.1">
    <property type="nucleotide sequence ID" value="NZ_LNNH01000059.1"/>
</dbReference>
<dbReference type="SUPFAM" id="SSF64005">
    <property type="entry name" value="Undecaprenyl diphosphate synthase"/>
    <property type="match status" value="1"/>
</dbReference>
<dbReference type="InterPro" id="IPR018520">
    <property type="entry name" value="UPP_synth-like_CS"/>
</dbReference>
<feature type="binding site" evidence="2">
    <location>
        <position position="43"/>
    </location>
    <ligand>
        <name>substrate</name>
    </ligand>
</feature>
<dbReference type="FunFam" id="3.40.1180.10:FF:000001">
    <property type="entry name" value="(2E,6E)-farnesyl-diphosphate-specific ditrans,polycis-undecaprenyl-diphosphate synthase"/>
    <property type="match status" value="1"/>
</dbReference>
<dbReference type="InterPro" id="IPR001441">
    <property type="entry name" value="UPP_synth-like"/>
</dbReference>
<evidence type="ECO:0000313" key="3">
    <source>
        <dbReference type="EMBL" id="KWW10947.1"/>
    </source>
</evidence>
<dbReference type="Gene3D" id="3.40.1180.10">
    <property type="entry name" value="Decaprenyl diphosphate synthase-like"/>
    <property type="match status" value="1"/>
</dbReference>
<dbReference type="HAMAP" id="MF_01139">
    <property type="entry name" value="ISPT"/>
    <property type="match status" value="1"/>
</dbReference>
<feature type="binding site" evidence="2">
    <location>
        <position position="89"/>
    </location>
    <ligand>
        <name>substrate</name>
    </ligand>
</feature>
<dbReference type="PROSITE" id="PS01066">
    <property type="entry name" value="UPP_SYNTHASE"/>
    <property type="match status" value="1"/>
</dbReference>